<dbReference type="EMBL" id="AEAG01000488">
    <property type="protein sequence ID" value="EGH22279.1"/>
    <property type="molecule type" value="Genomic_DNA"/>
</dbReference>
<accession>A0A656G9L9</accession>
<dbReference type="AlphaFoldDB" id="A0A656G9L9"/>
<evidence type="ECO:0000313" key="2">
    <source>
        <dbReference type="Proteomes" id="UP000003465"/>
    </source>
</evidence>
<organism evidence="1 2">
    <name type="scientific">Pseudomonas amygdali pv. mori str. 301020</name>
    <dbReference type="NCBI Taxonomy" id="629261"/>
    <lineage>
        <taxon>Bacteria</taxon>
        <taxon>Pseudomonadati</taxon>
        <taxon>Pseudomonadota</taxon>
        <taxon>Gammaproteobacteria</taxon>
        <taxon>Pseudomonadales</taxon>
        <taxon>Pseudomonadaceae</taxon>
        <taxon>Pseudomonas</taxon>
        <taxon>Pseudomonas amygdali</taxon>
    </lineage>
</organism>
<sequence>MLIAAQEREQFLEEVTNGFHKFVQYLLTVTAQHV</sequence>
<gene>
    <name evidence="1" type="ORF">PSYMO_12552</name>
</gene>
<name>A0A656G9L9_PSEA0</name>
<proteinExistence type="predicted"/>
<protein>
    <submittedName>
        <fullName evidence="1">Uncharacterized protein</fullName>
    </submittedName>
</protein>
<dbReference type="Proteomes" id="UP000003465">
    <property type="component" value="Unassembled WGS sequence"/>
</dbReference>
<comment type="caution">
    <text evidence="1">The sequence shown here is derived from an EMBL/GenBank/DDBJ whole genome shotgun (WGS) entry which is preliminary data.</text>
</comment>
<evidence type="ECO:0000313" key="1">
    <source>
        <dbReference type="EMBL" id="EGH22279.1"/>
    </source>
</evidence>
<reference evidence="1 2" key="1">
    <citation type="journal article" date="2011" name="PLoS Pathog.">
        <title>Dynamic evolution of pathogenicity revealed by sequencing and comparative genomics of 19 Pseudomonas syringae isolates.</title>
        <authorList>
            <person name="Baltrus D.A."/>
            <person name="Nishimura M.T."/>
            <person name="Romanchuk A."/>
            <person name="Chang J.H."/>
            <person name="Mukhtar M.S."/>
            <person name="Cherkis K."/>
            <person name="Roach J."/>
            <person name="Grant S.R."/>
            <person name="Jones C.D."/>
            <person name="Dangl J.L."/>
        </authorList>
    </citation>
    <scope>NUCLEOTIDE SEQUENCE [LARGE SCALE GENOMIC DNA]</scope>
    <source>
        <strain evidence="1 2">301020</strain>
    </source>
</reference>